<evidence type="ECO:0000313" key="2">
    <source>
        <dbReference type="EMBL" id="MFD2521002.1"/>
    </source>
</evidence>
<evidence type="ECO:0008006" key="4">
    <source>
        <dbReference type="Google" id="ProtNLM"/>
    </source>
</evidence>
<feature type="transmembrane region" description="Helical" evidence="1">
    <location>
        <begin position="244"/>
        <end position="260"/>
    </location>
</feature>
<gene>
    <name evidence="2" type="ORF">ACFSR2_08915</name>
</gene>
<reference evidence="3" key="1">
    <citation type="journal article" date="2019" name="Int. J. Syst. Evol. Microbiol.">
        <title>The Global Catalogue of Microorganisms (GCM) 10K type strain sequencing project: providing services to taxonomists for standard genome sequencing and annotation.</title>
        <authorList>
            <consortium name="The Broad Institute Genomics Platform"/>
            <consortium name="The Broad Institute Genome Sequencing Center for Infectious Disease"/>
            <person name="Wu L."/>
            <person name="Ma J."/>
        </authorList>
    </citation>
    <scope>NUCLEOTIDE SEQUENCE [LARGE SCALE GENOMIC DNA]</scope>
    <source>
        <strain evidence="3">KCTC 52344</strain>
    </source>
</reference>
<feature type="transmembrane region" description="Helical" evidence="1">
    <location>
        <begin position="217"/>
        <end position="238"/>
    </location>
</feature>
<evidence type="ECO:0000313" key="3">
    <source>
        <dbReference type="Proteomes" id="UP001597510"/>
    </source>
</evidence>
<feature type="transmembrane region" description="Helical" evidence="1">
    <location>
        <begin position="438"/>
        <end position="459"/>
    </location>
</feature>
<feature type="transmembrane region" description="Helical" evidence="1">
    <location>
        <begin position="59"/>
        <end position="76"/>
    </location>
</feature>
<feature type="transmembrane region" description="Helical" evidence="1">
    <location>
        <begin position="267"/>
        <end position="299"/>
    </location>
</feature>
<name>A0ABW5J4N8_9BACT</name>
<feature type="transmembrane region" description="Helical" evidence="1">
    <location>
        <begin position="111"/>
        <end position="135"/>
    </location>
</feature>
<comment type="caution">
    <text evidence="2">The sequence shown here is derived from an EMBL/GenBank/DDBJ whole genome shotgun (WGS) entry which is preliminary data.</text>
</comment>
<keyword evidence="1" id="KW-0472">Membrane</keyword>
<evidence type="ECO:0000256" key="1">
    <source>
        <dbReference type="SAM" id="Phobius"/>
    </source>
</evidence>
<dbReference type="Proteomes" id="UP001597510">
    <property type="component" value="Unassembled WGS sequence"/>
</dbReference>
<keyword evidence="1" id="KW-1133">Transmembrane helix</keyword>
<accession>A0ABW5J4N8</accession>
<protein>
    <recommendedName>
        <fullName evidence="4">Glycosyltransferase RgtA/B/C/D-like domain-containing protein</fullName>
    </recommendedName>
</protein>
<dbReference type="EMBL" id="JBHULC010000008">
    <property type="protein sequence ID" value="MFD2521002.1"/>
    <property type="molecule type" value="Genomic_DNA"/>
</dbReference>
<feature type="transmembrane region" description="Helical" evidence="1">
    <location>
        <begin position="311"/>
        <end position="332"/>
    </location>
</feature>
<keyword evidence="1" id="KW-0812">Transmembrane</keyword>
<feature type="transmembrane region" description="Helical" evidence="1">
    <location>
        <begin position="524"/>
        <end position="545"/>
    </location>
</feature>
<sequence>MYWIFLLLFIFFIWQIHRNAAYISESLSDYGLKLFLGLVSCIIPTGFLLSKFNLIGQPIAWGISINLIAILFYILFRQIANNYHFSLLADAGKLKTELINSWRQASIINKLSFAVLLIAVVITAAINLIISFITFPNEWDSMTGHLVKCAYYLQNGNMNRMQGTTWTIDFYPNSLPTLQMFFYHLFGENGFKFIHYLSYWIFALSSYAIAYKISKNFTASIFVGLVTLLLPTALVQATTTETDIVLSAYLGILTYFLFSFKQRPIPLNLILISLIAGVWIGHKITFMLIAPAAFAVAIYTVLLKKEFYRNINIFLISFMISVAVYVLPTGYIGNIQEVGKFRLGNLSAPPIVMKWHGVEDYTTKDKIKNTALNIGRFSSDFLNLDGIRSTEVGRKINNAFRYIPNKIFRTLNLEGDRYTVVSYFSFDHPIRFYAERPYWGIISFGMVLPVILLLCYHFARNYRTSSVTNKSMLVLVAAAVLHFLSLSYSAPYDPIKARYFLNMAVWCMPLLASFYVLSEKKKIWQYWQLICCVLIGVSAVCTILFTRNHPVFSERNIFNMSRMEQLTVSRPDIYEAYKTFDEIVPKDAIVALGTQQEHEDFEYPLWGKEFKRKLIPIHPFRSRVKPIPAEAQYLFYSKGVLPYQEGDIALGKGDEHKDTPVEESAFFLRKLNPQTENNK</sequence>
<feature type="transmembrane region" description="Helical" evidence="1">
    <location>
        <begin position="500"/>
        <end position="518"/>
    </location>
</feature>
<dbReference type="RefSeq" id="WP_340234964.1">
    <property type="nucleotide sequence ID" value="NZ_JBBEWC010000003.1"/>
</dbReference>
<organism evidence="2 3">
    <name type="scientific">Emticicia soli</name>
    <dbReference type="NCBI Taxonomy" id="2027878"/>
    <lineage>
        <taxon>Bacteria</taxon>
        <taxon>Pseudomonadati</taxon>
        <taxon>Bacteroidota</taxon>
        <taxon>Cytophagia</taxon>
        <taxon>Cytophagales</taxon>
        <taxon>Leadbetterellaceae</taxon>
        <taxon>Emticicia</taxon>
    </lineage>
</organism>
<feature type="transmembrane region" description="Helical" evidence="1">
    <location>
        <begin position="193"/>
        <end position="210"/>
    </location>
</feature>
<keyword evidence="3" id="KW-1185">Reference proteome</keyword>
<feature type="transmembrane region" description="Helical" evidence="1">
    <location>
        <begin position="471"/>
        <end position="488"/>
    </location>
</feature>
<proteinExistence type="predicted"/>